<feature type="domain" description="Tyrosine specific protein phosphatases" evidence="6">
    <location>
        <begin position="367"/>
        <end position="425"/>
    </location>
</feature>
<protein>
    <submittedName>
        <fullName evidence="8">Uncharacterized protein</fullName>
    </submittedName>
</protein>
<dbReference type="InterPro" id="IPR036873">
    <property type="entry name" value="Rhodanese-like_dom_sf"/>
</dbReference>
<dbReference type="SUPFAM" id="SSF52799">
    <property type="entry name" value="(Phosphotyrosine protein) phosphatases II"/>
    <property type="match status" value="1"/>
</dbReference>
<dbReference type="InterPro" id="IPR016130">
    <property type="entry name" value="Tyr_Pase_AS"/>
</dbReference>
<dbReference type="InterPro" id="IPR000340">
    <property type="entry name" value="Dual-sp_phosphatase_cat-dom"/>
</dbReference>
<dbReference type="SMART" id="SM00195">
    <property type="entry name" value="DSPc"/>
    <property type="match status" value="1"/>
</dbReference>
<evidence type="ECO:0000313" key="7">
    <source>
        <dbReference type="EMBL" id="CAF0855129.1"/>
    </source>
</evidence>
<dbReference type="Proteomes" id="UP000663852">
    <property type="component" value="Unassembled WGS sequence"/>
</dbReference>
<organism evidence="8 9">
    <name type="scientific">Adineta ricciae</name>
    <name type="common">Rotifer</name>
    <dbReference type="NCBI Taxonomy" id="249248"/>
    <lineage>
        <taxon>Eukaryota</taxon>
        <taxon>Metazoa</taxon>
        <taxon>Spiralia</taxon>
        <taxon>Gnathifera</taxon>
        <taxon>Rotifera</taxon>
        <taxon>Eurotatoria</taxon>
        <taxon>Bdelloidea</taxon>
        <taxon>Adinetida</taxon>
        <taxon>Adinetidae</taxon>
        <taxon>Adineta</taxon>
    </lineage>
</organism>
<comment type="catalytic activity">
    <reaction evidence="4">
        <text>O-phospho-L-threonyl-[protein] + H2O = L-threonyl-[protein] + phosphate</text>
        <dbReference type="Rhea" id="RHEA:47004"/>
        <dbReference type="Rhea" id="RHEA-COMP:11060"/>
        <dbReference type="Rhea" id="RHEA-COMP:11605"/>
        <dbReference type="ChEBI" id="CHEBI:15377"/>
        <dbReference type="ChEBI" id="CHEBI:30013"/>
        <dbReference type="ChEBI" id="CHEBI:43474"/>
        <dbReference type="ChEBI" id="CHEBI:61977"/>
        <dbReference type="EC" id="3.1.3.16"/>
    </reaction>
</comment>
<sequence>MEQASTSALESISQRYELSFQIDSTTIMKNQDLIKRRQFHRSLTFTTTSDRTPILTDNSCLSQAVSTNNKNETAINRPKLLLLNPPTPLLRTCLSYPATSPHEFFAIEDDKFSSLPSLTSPPAKRLRPQTLIFTPTEQSAPVLSTTNSSPSIHYLDSLDFSTKLKSNCSMIIFDCGSPIRFSENSICNSLLLRVSDKISRKRFKTNPTQHLPVEIQHLNECDAILLYDDYKKTNETELSAGIKCVCEEIQRCLTTKSVSILILKDSFEYFASLYPNLCMLCQAAADNTPLIAPQLITPDIEQIDCPMTHIMDGVYVGNESNAKNLDELSAENIRYIVNVTSHVPLYHSDRLHYYHISADDTQKQNLLNYFDEAYEFIHQAITRHEKVLVHCVAGISRSPAIVISFLMRYAQMNLNDAYNYVKMKRSIVSPNLNFMGQLLQYEKQLLEQS</sequence>
<dbReference type="Proteomes" id="UP000663828">
    <property type="component" value="Unassembled WGS sequence"/>
</dbReference>
<dbReference type="PRINTS" id="PR01908">
    <property type="entry name" value="ADSPHPHTASE"/>
</dbReference>
<evidence type="ECO:0000256" key="1">
    <source>
        <dbReference type="ARBA" id="ARBA00008601"/>
    </source>
</evidence>
<evidence type="ECO:0000259" key="5">
    <source>
        <dbReference type="PROSITE" id="PS50054"/>
    </source>
</evidence>
<keyword evidence="2" id="KW-0378">Hydrolase</keyword>
<dbReference type="CDD" id="cd14498">
    <property type="entry name" value="DSP"/>
    <property type="match status" value="1"/>
</dbReference>
<feature type="domain" description="Tyrosine-protein phosphatase" evidence="5">
    <location>
        <begin position="306"/>
        <end position="447"/>
    </location>
</feature>
<reference evidence="8" key="1">
    <citation type="submission" date="2021-02" db="EMBL/GenBank/DDBJ databases">
        <authorList>
            <person name="Nowell W R."/>
        </authorList>
    </citation>
    <scope>NUCLEOTIDE SEQUENCE</scope>
</reference>
<dbReference type="PANTHER" id="PTHR10159:SF528">
    <property type="entry name" value="PUCKERED, ISOFORM A"/>
    <property type="match status" value="1"/>
</dbReference>
<dbReference type="GO" id="GO:0033550">
    <property type="term" value="F:MAP kinase tyrosine phosphatase activity"/>
    <property type="evidence" value="ECO:0007669"/>
    <property type="project" value="TreeGrafter"/>
</dbReference>
<dbReference type="EMBL" id="CAJNOJ010000023">
    <property type="protein sequence ID" value="CAF0855129.1"/>
    <property type="molecule type" value="Genomic_DNA"/>
</dbReference>
<keyword evidence="3" id="KW-0904">Protein phosphatase</keyword>
<proteinExistence type="inferred from homology"/>
<dbReference type="AlphaFoldDB" id="A0A814L580"/>
<dbReference type="GO" id="GO:0043409">
    <property type="term" value="P:negative regulation of MAPK cascade"/>
    <property type="evidence" value="ECO:0007669"/>
    <property type="project" value="TreeGrafter"/>
</dbReference>
<dbReference type="PROSITE" id="PS00383">
    <property type="entry name" value="TYR_PHOSPHATASE_1"/>
    <property type="match status" value="1"/>
</dbReference>
<dbReference type="Pfam" id="PF00782">
    <property type="entry name" value="DSPc"/>
    <property type="match status" value="1"/>
</dbReference>
<evidence type="ECO:0000256" key="4">
    <source>
        <dbReference type="ARBA" id="ARBA00048336"/>
    </source>
</evidence>
<dbReference type="FunFam" id="3.90.190.10:FF:000004">
    <property type="entry name" value="Protein phosphatase Slingshot homolog 2"/>
    <property type="match status" value="1"/>
</dbReference>
<dbReference type="InterPro" id="IPR000387">
    <property type="entry name" value="Tyr_Pase_dom"/>
</dbReference>
<dbReference type="GO" id="GO:0017017">
    <property type="term" value="F:MAP kinase tyrosine/serine/threonine phosphatase activity"/>
    <property type="evidence" value="ECO:0007669"/>
    <property type="project" value="TreeGrafter"/>
</dbReference>
<evidence type="ECO:0000256" key="3">
    <source>
        <dbReference type="ARBA" id="ARBA00022912"/>
    </source>
</evidence>
<dbReference type="EMBL" id="CAJNOR010001030">
    <property type="protein sequence ID" value="CAF1060216.1"/>
    <property type="molecule type" value="Genomic_DNA"/>
</dbReference>
<dbReference type="PANTHER" id="PTHR10159">
    <property type="entry name" value="DUAL SPECIFICITY PROTEIN PHOSPHATASE"/>
    <property type="match status" value="1"/>
</dbReference>
<dbReference type="GO" id="GO:0005829">
    <property type="term" value="C:cytosol"/>
    <property type="evidence" value="ECO:0007669"/>
    <property type="project" value="TreeGrafter"/>
</dbReference>
<keyword evidence="9" id="KW-1185">Reference proteome</keyword>
<dbReference type="GO" id="GO:0004722">
    <property type="term" value="F:protein serine/threonine phosphatase activity"/>
    <property type="evidence" value="ECO:0007669"/>
    <property type="project" value="UniProtKB-EC"/>
</dbReference>
<dbReference type="InterPro" id="IPR020422">
    <property type="entry name" value="TYR_PHOSPHATASE_DUAL_dom"/>
</dbReference>
<dbReference type="PROSITE" id="PS50054">
    <property type="entry name" value="TYR_PHOSPHATASE_DUAL"/>
    <property type="match status" value="1"/>
</dbReference>
<gene>
    <name evidence="7" type="ORF">EDS130_LOCUS7513</name>
    <name evidence="8" type="ORF">XAT740_LOCUS16243</name>
</gene>
<evidence type="ECO:0000256" key="2">
    <source>
        <dbReference type="ARBA" id="ARBA00022801"/>
    </source>
</evidence>
<dbReference type="PROSITE" id="PS50056">
    <property type="entry name" value="TYR_PHOSPHATASE_2"/>
    <property type="match status" value="1"/>
</dbReference>
<evidence type="ECO:0000259" key="6">
    <source>
        <dbReference type="PROSITE" id="PS50056"/>
    </source>
</evidence>
<evidence type="ECO:0000313" key="9">
    <source>
        <dbReference type="Proteomes" id="UP000663828"/>
    </source>
</evidence>
<dbReference type="SUPFAM" id="SSF52821">
    <property type="entry name" value="Rhodanese/Cell cycle control phosphatase"/>
    <property type="match status" value="1"/>
</dbReference>
<comment type="similarity">
    <text evidence="1">Belongs to the protein-tyrosine phosphatase family. Non-receptor class dual specificity subfamily.</text>
</comment>
<comment type="caution">
    <text evidence="8">The sequence shown here is derived from an EMBL/GenBank/DDBJ whole genome shotgun (WGS) entry which is preliminary data.</text>
</comment>
<dbReference type="OrthoDB" id="165342at2759"/>
<dbReference type="InterPro" id="IPR029021">
    <property type="entry name" value="Prot-tyrosine_phosphatase-like"/>
</dbReference>
<dbReference type="Gene3D" id="3.90.190.10">
    <property type="entry name" value="Protein tyrosine phosphatase superfamily"/>
    <property type="match status" value="1"/>
</dbReference>
<name>A0A814L580_ADIRI</name>
<accession>A0A814L580</accession>
<dbReference type="Gene3D" id="3.40.250.10">
    <property type="entry name" value="Rhodanese-like domain"/>
    <property type="match status" value="1"/>
</dbReference>
<dbReference type="GO" id="GO:0008330">
    <property type="term" value="F:protein tyrosine/threonine phosphatase activity"/>
    <property type="evidence" value="ECO:0007669"/>
    <property type="project" value="TreeGrafter"/>
</dbReference>
<evidence type="ECO:0000313" key="8">
    <source>
        <dbReference type="EMBL" id="CAF1060216.1"/>
    </source>
</evidence>